<protein>
    <submittedName>
        <fullName evidence="1">N-acetyltransferase</fullName>
    </submittedName>
</protein>
<sequence>MPARRRGRARAVSEAGDAYAIRLLGALAEVPAAQWDALHDGANPFLAHAFLHGLEITGCLREGWGWTPHHLTIWRDDELIAAMPAYLKQNSHGEFVFDHAWAHAYEQHGLDYFPKWLAAVPYSPVTGPRLLAREPAHRRLLLRAMAQLCARQELSSAHVNFHPQDEDAAFAAEGDGDWLARVDVQYHWRNEPDAHGRRWGDFDQFLAAFDHKHRKNIRQERAKVARAGVVFRTVEGAQAGDADLATMYGFYRSTFDQYGNHAALTLDFLRHLARTMPRALVMFLAEREGEPVAGALCLRGGDTLYGRYWGARAQLPGLHFETCYYQGIEYCLREGLHAFEPGAQGEHKLARGFLPAEVRSRHWIAHPAFRDALRPWCREEAASIRRYAATLRAHSPFKAEAADAAADAAPPDRPSSAR</sequence>
<evidence type="ECO:0000313" key="1">
    <source>
        <dbReference type="EMBL" id="ROU06385.1"/>
    </source>
</evidence>
<gene>
    <name evidence="1" type="ORF">D9T17_14005</name>
</gene>
<dbReference type="AlphaFoldDB" id="A0A3N2RG17"/>
<keyword evidence="1" id="KW-0808">Transferase</keyword>
<dbReference type="Pfam" id="PF04339">
    <property type="entry name" value="FemAB_like"/>
    <property type="match status" value="1"/>
</dbReference>
<dbReference type="GO" id="GO:0016740">
    <property type="term" value="F:transferase activity"/>
    <property type="evidence" value="ECO:0007669"/>
    <property type="project" value="UniProtKB-KW"/>
</dbReference>
<dbReference type="EMBL" id="RCTY01000034">
    <property type="protein sequence ID" value="ROU06385.1"/>
    <property type="molecule type" value="Genomic_DNA"/>
</dbReference>
<organism evidence="1 2">
    <name type="scientific">Lysobacter enzymogenes</name>
    <dbReference type="NCBI Taxonomy" id="69"/>
    <lineage>
        <taxon>Bacteria</taxon>
        <taxon>Pseudomonadati</taxon>
        <taxon>Pseudomonadota</taxon>
        <taxon>Gammaproteobacteria</taxon>
        <taxon>Lysobacterales</taxon>
        <taxon>Lysobacteraceae</taxon>
        <taxon>Lysobacter</taxon>
    </lineage>
</organism>
<dbReference type="Gene3D" id="3.40.630.30">
    <property type="match status" value="1"/>
</dbReference>
<reference evidence="1 2" key="1">
    <citation type="submission" date="2018-10" db="EMBL/GenBank/DDBJ databases">
        <title>The genome of Lysobacter enzymogenes OH11.</title>
        <authorList>
            <person name="Liu F."/>
            <person name="Zhao Y."/>
            <person name="Qian G."/>
            <person name="Chen Y."/>
            <person name="Xu H."/>
        </authorList>
    </citation>
    <scope>NUCLEOTIDE SEQUENCE [LARGE SCALE GENOMIC DNA]</scope>
    <source>
        <strain evidence="1 2">OH11</strain>
    </source>
</reference>
<dbReference type="PANTHER" id="PTHR47017:SF1">
    <property type="entry name" value="ACYL-COA"/>
    <property type="match status" value="1"/>
</dbReference>
<accession>A0A3N2RG17</accession>
<name>A0A3N2RG17_LYSEN</name>
<dbReference type="Proteomes" id="UP000275910">
    <property type="component" value="Unassembled WGS sequence"/>
</dbReference>
<dbReference type="InterPro" id="IPR016181">
    <property type="entry name" value="Acyl_CoA_acyltransferase"/>
</dbReference>
<comment type="caution">
    <text evidence="1">The sequence shown here is derived from an EMBL/GenBank/DDBJ whole genome shotgun (WGS) entry which is preliminary data.</text>
</comment>
<dbReference type="PANTHER" id="PTHR47017">
    <property type="entry name" value="ACYL-COA"/>
    <property type="match status" value="1"/>
</dbReference>
<proteinExistence type="predicted"/>
<evidence type="ECO:0000313" key="2">
    <source>
        <dbReference type="Proteomes" id="UP000275910"/>
    </source>
</evidence>
<dbReference type="InterPro" id="IPR007434">
    <property type="entry name" value="FemAB-like"/>
</dbReference>
<dbReference type="SUPFAM" id="SSF55729">
    <property type="entry name" value="Acyl-CoA N-acyltransferases (Nat)"/>
    <property type="match status" value="1"/>
</dbReference>